<proteinExistence type="predicted"/>
<dbReference type="Proteomes" id="UP001054837">
    <property type="component" value="Unassembled WGS sequence"/>
</dbReference>
<dbReference type="AlphaFoldDB" id="A0AAV4TL28"/>
<sequence>MLRSISSGSEEDSSVLSECEDETEVVFPKMKVYENVLIRETALGREIITDADVRDKVAANKDRSPNTGVNKAELGKASGSVCRNASETFGMSDTKDPLERDDNSDDIFYEVDFEYVRQQLSNRLPIYGRPDRGHCSREPAPIELDLGAHCSNHPQSEDVLRNIEMDYEFPFDTGSSVRKLVVRDNRNRNRNWSRRIVNFARITRARVRRFFSS</sequence>
<keyword evidence="3" id="KW-1185">Reference proteome</keyword>
<feature type="compositionally biased region" description="Acidic residues" evidence="1">
    <location>
        <begin position="9"/>
        <end position="20"/>
    </location>
</feature>
<protein>
    <submittedName>
        <fullName evidence="2">Uncharacterized protein</fullName>
    </submittedName>
</protein>
<evidence type="ECO:0000313" key="2">
    <source>
        <dbReference type="EMBL" id="GIY44673.1"/>
    </source>
</evidence>
<gene>
    <name evidence="2" type="ORF">CDAR_475271</name>
</gene>
<organism evidence="2 3">
    <name type="scientific">Caerostris darwini</name>
    <dbReference type="NCBI Taxonomy" id="1538125"/>
    <lineage>
        <taxon>Eukaryota</taxon>
        <taxon>Metazoa</taxon>
        <taxon>Ecdysozoa</taxon>
        <taxon>Arthropoda</taxon>
        <taxon>Chelicerata</taxon>
        <taxon>Arachnida</taxon>
        <taxon>Araneae</taxon>
        <taxon>Araneomorphae</taxon>
        <taxon>Entelegynae</taxon>
        <taxon>Araneoidea</taxon>
        <taxon>Araneidae</taxon>
        <taxon>Caerostris</taxon>
    </lineage>
</organism>
<accession>A0AAV4TL28</accession>
<name>A0AAV4TL28_9ARAC</name>
<feature type="region of interest" description="Disordered" evidence="1">
    <location>
        <begin position="1"/>
        <end position="20"/>
    </location>
</feature>
<evidence type="ECO:0000313" key="3">
    <source>
        <dbReference type="Proteomes" id="UP001054837"/>
    </source>
</evidence>
<reference evidence="2 3" key="1">
    <citation type="submission" date="2021-06" db="EMBL/GenBank/DDBJ databases">
        <title>Caerostris darwini draft genome.</title>
        <authorList>
            <person name="Kono N."/>
            <person name="Arakawa K."/>
        </authorList>
    </citation>
    <scope>NUCLEOTIDE SEQUENCE [LARGE SCALE GENOMIC DNA]</scope>
</reference>
<dbReference type="EMBL" id="BPLQ01009554">
    <property type="protein sequence ID" value="GIY44673.1"/>
    <property type="molecule type" value="Genomic_DNA"/>
</dbReference>
<evidence type="ECO:0000256" key="1">
    <source>
        <dbReference type="SAM" id="MobiDB-lite"/>
    </source>
</evidence>
<comment type="caution">
    <text evidence="2">The sequence shown here is derived from an EMBL/GenBank/DDBJ whole genome shotgun (WGS) entry which is preliminary data.</text>
</comment>